<keyword evidence="3" id="KW-1185">Reference proteome</keyword>
<dbReference type="Pfam" id="PF13349">
    <property type="entry name" value="DUF4097"/>
    <property type="match status" value="1"/>
</dbReference>
<reference evidence="3" key="1">
    <citation type="journal article" date="2019" name="Int. J. Syst. Evol. Microbiol.">
        <title>The Global Catalogue of Microorganisms (GCM) 10K type strain sequencing project: providing services to taxonomists for standard genome sequencing and annotation.</title>
        <authorList>
            <consortium name="The Broad Institute Genomics Platform"/>
            <consortium name="The Broad Institute Genome Sequencing Center for Infectious Disease"/>
            <person name="Wu L."/>
            <person name="Ma J."/>
        </authorList>
    </citation>
    <scope>NUCLEOTIDE SEQUENCE [LARGE SCALE GENOMIC DNA]</scope>
    <source>
        <strain evidence="3">KCTC 52042</strain>
    </source>
</reference>
<gene>
    <name evidence="2" type="ORF">ACFSVN_09155</name>
</gene>
<evidence type="ECO:0000313" key="2">
    <source>
        <dbReference type="EMBL" id="MFD2532609.1"/>
    </source>
</evidence>
<protein>
    <submittedName>
        <fullName evidence="2">DUF4097 domain-containing protein</fullName>
    </submittedName>
</protein>
<feature type="domain" description="DUF4097" evidence="1">
    <location>
        <begin position="171"/>
        <end position="270"/>
    </location>
</feature>
<dbReference type="Proteomes" id="UP001597460">
    <property type="component" value="Unassembled WGS sequence"/>
</dbReference>
<sequence length="297" mass="33547">MKKIVLLIMMYLFVQEITAQIPVVSQRKTEDVKIRIPASEFNAQTVFHLKNINGDLNAVGYEGDEILITGTKIVTGKPATIDNFDPDEIYLDRLDGPSTIFIFVQHPGVKVELRGDELHYTSTRNYKKRKWNKNTLEFEFNLQVKIPHYLMADISTINGGEVIVEDFKNGVKASNINGSVYLNRVEGAVTAETVNGNIRVEYDEAPSGKAVFHTVNGNIEVIAPENLSAVVTFKSLHGDLYTDFEQIEYLQNRVKNNSDGNHRWKIERSSPIQFGEGGPEMRLQLLNGNAYIKQRKS</sequence>
<evidence type="ECO:0000313" key="3">
    <source>
        <dbReference type="Proteomes" id="UP001597460"/>
    </source>
</evidence>
<dbReference type="InterPro" id="IPR025164">
    <property type="entry name" value="Toastrack_DUF4097"/>
</dbReference>
<dbReference type="EMBL" id="JBHULI010000024">
    <property type="protein sequence ID" value="MFD2532609.1"/>
    <property type="molecule type" value="Genomic_DNA"/>
</dbReference>
<organism evidence="2 3">
    <name type="scientific">Gracilimonas halophila</name>
    <dbReference type="NCBI Taxonomy" id="1834464"/>
    <lineage>
        <taxon>Bacteria</taxon>
        <taxon>Pseudomonadati</taxon>
        <taxon>Balneolota</taxon>
        <taxon>Balneolia</taxon>
        <taxon>Balneolales</taxon>
        <taxon>Balneolaceae</taxon>
        <taxon>Gracilimonas</taxon>
    </lineage>
</organism>
<proteinExistence type="predicted"/>
<name>A0ABW5JM09_9BACT</name>
<accession>A0ABW5JM09</accession>
<evidence type="ECO:0000259" key="1">
    <source>
        <dbReference type="Pfam" id="PF13349"/>
    </source>
</evidence>
<dbReference type="RefSeq" id="WP_390301320.1">
    <property type="nucleotide sequence ID" value="NZ_JBHULI010000024.1"/>
</dbReference>
<comment type="caution">
    <text evidence="2">The sequence shown here is derived from an EMBL/GenBank/DDBJ whole genome shotgun (WGS) entry which is preliminary data.</text>
</comment>